<dbReference type="RefSeq" id="WP_094886308.1">
    <property type="nucleotide sequence ID" value="NZ_NPMS01000006.1"/>
</dbReference>
<keyword evidence="1" id="KW-0472">Membrane</keyword>
<evidence type="ECO:0000313" key="3">
    <source>
        <dbReference type="Proteomes" id="UP000216498"/>
    </source>
</evidence>
<feature type="transmembrane region" description="Helical" evidence="1">
    <location>
        <begin position="7"/>
        <end position="26"/>
    </location>
</feature>
<reference evidence="2 3" key="1">
    <citation type="submission" date="2017-08" db="EMBL/GenBank/DDBJ databases">
        <title>Virgibacillus indicus sp. nov. and Virgibacillus profoundi sp. nov, two moderately halophilic bacteria isolated from marine sediment by using the Microfluidic Streak Plate.</title>
        <authorList>
            <person name="Xu B."/>
            <person name="Hu B."/>
            <person name="Wang J."/>
            <person name="Zhu Y."/>
            <person name="Huang L."/>
            <person name="Du W."/>
            <person name="Huang Y."/>
        </authorList>
    </citation>
    <scope>NUCLEOTIDE SEQUENCE [LARGE SCALE GENOMIC DNA]</scope>
    <source>
        <strain evidence="2 3">IO3-P2-C2</strain>
    </source>
</reference>
<feature type="transmembrane region" description="Helical" evidence="1">
    <location>
        <begin position="127"/>
        <end position="154"/>
    </location>
</feature>
<name>A0A265N8B7_9BACI</name>
<feature type="transmembrane region" description="Helical" evidence="1">
    <location>
        <begin position="367"/>
        <end position="396"/>
    </location>
</feature>
<feature type="transmembrane region" description="Helical" evidence="1">
    <location>
        <begin position="60"/>
        <end position="77"/>
    </location>
</feature>
<dbReference type="AlphaFoldDB" id="A0A265N8B7"/>
<feature type="transmembrane region" description="Helical" evidence="1">
    <location>
        <begin position="285"/>
        <end position="303"/>
    </location>
</feature>
<dbReference type="OrthoDB" id="2813114at2"/>
<keyword evidence="1" id="KW-1133">Transmembrane helix</keyword>
<gene>
    <name evidence="2" type="ORF">CIL03_13025</name>
</gene>
<evidence type="ECO:0000313" key="2">
    <source>
        <dbReference type="EMBL" id="OZU88051.1"/>
    </source>
</evidence>
<feature type="transmembrane region" description="Helical" evidence="1">
    <location>
        <begin position="324"/>
        <end position="347"/>
    </location>
</feature>
<feature type="transmembrane region" description="Helical" evidence="1">
    <location>
        <begin position="451"/>
        <end position="469"/>
    </location>
</feature>
<feature type="transmembrane region" description="Helical" evidence="1">
    <location>
        <begin position="201"/>
        <end position="223"/>
    </location>
</feature>
<accession>A0A265N8B7</accession>
<dbReference type="Proteomes" id="UP000216498">
    <property type="component" value="Unassembled WGS sequence"/>
</dbReference>
<evidence type="ECO:0000256" key="1">
    <source>
        <dbReference type="SAM" id="Phobius"/>
    </source>
</evidence>
<dbReference type="EMBL" id="NPMS01000006">
    <property type="protein sequence ID" value="OZU88051.1"/>
    <property type="molecule type" value="Genomic_DNA"/>
</dbReference>
<feature type="transmembrane region" description="Helical" evidence="1">
    <location>
        <begin position="32"/>
        <end position="48"/>
    </location>
</feature>
<protein>
    <recommendedName>
        <fullName evidence="4">Permease</fullName>
    </recommendedName>
</protein>
<proteinExistence type="predicted"/>
<sequence>MQTIENWGLRISIVLYTLLHFISYYYPNKYPIIALMAAGFVIFVFAVGKRRILRIKMPFGLFLAGTIIFISSGHSLTDGLFNGFLEMRNIIGLLVVIPMISWVLREEPYIESVMSFAHHLLDTSRKFYFGMIFFTQIISYFLLFGSITMMYQFVNGVLKNEEGEAWEHYKGTAILRGFALSSIWVLSIPSFAFVIEVMDASLGLAILQGAGISLVAMIIALVFSHFEGKRYNVDFTAALKTEFDDVRSHTTDKQKVKRNVIEFIILFLSLFGSILFIYAFVDVELLVLIPLVVLVWMLVYYMLKRKTKLFTQEVYSYVTRDIDRLAYQISMMLAVGILIFSLNQTAFAEQVVRGIYAIQEAIPFLNVLYFLPFIIIILGFFGLGPLTVMVLVGGILESIPLNYPPEVIVLAITSGSAISILLSPLIMPLIVLSSENGLNAFKNGIRFNWKYASVLYVMVQVYVQLRIWGK</sequence>
<keyword evidence="3" id="KW-1185">Reference proteome</keyword>
<keyword evidence="1" id="KW-0812">Transmembrane</keyword>
<evidence type="ECO:0008006" key="4">
    <source>
        <dbReference type="Google" id="ProtNLM"/>
    </source>
</evidence>
<feature type="transmembrane region" description="Helical" evidence="1">
    <location>
        <begin position="260"/>
        <end position="279"/>
    </location>
</feature>
<comment type="caution">
    <text evidence="2">The sequence shown here is derived from an EMBL/GenBank/DDBJ whole genome shotgun (WGS) entry which is preliminary data.</text>
</comment>
<organism evidence="2 3">
    <name type="scientific">Virgibacillus indicus</name>
    <dbReference type="NCBI Taxonomy" id="2024554"/>
    <lineage>
        <taxon>Bacteria</taxon>
        <taxon>Bacillati</taxon>
        <taxon>Bacillota</taxon>
        <taxon>Bacilli</taxon>
        <taxon>Bacillales</taxon>
        <taxon>Bacillaceae</taxon>
        <taxon>Virgibacillus</taxon>
    </lineage>
</organism>
<feature type="transmembrane region" description="Helical" evidence="1">
    <location>
        <begin position="408"/>
        <end position="431"/>
    </location>
</feature>
<feature type="transmembrane region" description="Helical" evidence="1">
    <location>
        <begin position="174"/>
        <end position="195"/>
    </location>
</feature>